<dbReference type="Gene3D" id="3.10.450.50">
    <property type="match status" value="1"/>
</dbReference>
<accession>A0ABT9YN39</accession>
<protein>
    <recommendedName>
        <fullName evidence="1">DUF4440 domain-containing protein</fullName>
    </recommendedName>
</protein>
<dbReference type="RefSeq" id="WP_306984827.1">
    <property type="nucleotide sequence ID" value="NZ_JAUSUA010000006.1"/>
</dbReference>
<reference evidence="2 3" key="1">
    <citation type="submission" date="2023-07" db="EMBL/GenBank/DDBJ databases">
        <title>Genomic Encyclopedia of Type Strains, Phase IV (KMG-IV): sequencing the most valuable type-strain genomes for metagenomic binning, comparative biology and taxonomic classification.</title>
        <authorList>
            <person name="Goeker M."/>
        </authorList>
    </citation>
    <scope>NUCLEOTIDE SEQUENCE [LARGE SCALE GENOMIC DNA]</scope>
    <source>
        <strain evidence="2 3">DSM 19154</strain>
    </source>
</reference>
<dbReference type="InterPro" id="IPR027843">
    <property type="entry name" value="DUF4440"/>
</dbReference>
<proteinExistence type="predicted"/>
<evidence type="ECO:0000313" key="3">
    <source>
        <dbReference type="Proteomes" id="UP001225034"/>
    </source>
</evidence>
<comment type="caution">
    <text evidence="2">The sequence shown here is derived from an EMBL/GenBank/DDBJ whole genome shotgun (WGS) entry which is preliminary data.</text>
</comment>
<dbReference type="Proteomes" id="UP001225034">
    <property type="component" value="Unassembled WGS sequence"/>
</dbReference>
<evidence type="ECO:0000313" key="2">
    <source>
        <dbReference type="EMBL" id="MDQ0208617.1"/>
    </source>
</evidence>
<sequence length="141" mass="16668">MANSTLLQDFETFFSKYQEVWNECNAEKMIKLLSPELAIRWTGPGTAVSDWGYEESKIGWAQAYEQYKGHKPKWHFNQLHITPANDKEVIAMFWLTFEMDGKVADVVKLFVQRFRKEGNDDWKLIREYCESIDPDHFVSNH</sequence>
<gene>
    <name evidence="2" type="ORF">J2S05_003429</name>
</gene>
<evidence type="ECO:0000259" key="1">
    <source>
        <dbReference type="Pfam" id="PF14534"/>
    </source>
</evidence>
<dbReference type="Pfam" id="PF14534">
    <property type="entry name" value="DUF4440"/>
    <property type="match status" value="1"/>
</dbReference>
<dbReference type="SUPFAM" id="SSF54427">
    <property type="entry name" value="NTF2-like"/>
    <property type="match status" value="1"/>
</dbReference>
<dbReference type="InterPro" id="IPR032710">
    <property type="entry name" value="NTF2-like_dom_sf"/>
</dbReference>
<organism evidence="2 3">
    <name type="scientific">Alkalicoccobacillus murimartini</name>
    <dbReference type="NCBI Taxonomy" id="171685"/>
    <lineage>
        <taxon>Bacteria</taxon>
        <taxon>Bacillati</taxon>
        <taxon>Bacillota</taxon>
        <taxon>Bacilli</taxon>
        <taxon>Bacillales</taxon>
        <taxon>Bacillaceae</taxon>
        <taxon>Alkalicoccobacillus</taxon>
    </lineage>
</organism>
<name>A0ABT9YN39_9BACI</name>
<feature type="domain" description="DUF4440" evidence="1">
    <location>
        <begin position="14"/>
        <end position="124"/>
    </location>
</feature>
<dbReference type="EMBL" id="JAUSUA010000006">
    <property type="protein sequence ID" value="MDQ0208617.1"/>
    <property type="molecule type" value="Genomic_DNA"/>
</dbReference>
<keyword evidence="3" id="KW-1185">Reference proteome</keyword>